<sequence length="472" mass="53303">MSILKTLNPFNTLFGRIFLGFWGTVIFIVGIVLLVNQQLANWDKVRPADKYQEKSLYKISSMLSESRQYNIKLLAEKLEHKFKNTMIVLKDADTGQLVYPPKIHPRLNKGIISNLALKAKPLQVRDEHITVVGPKLFDRGDKSYQLMLISKNRHADHFWIQLWKMPIWLKLILLALVTLVPCWLIARNISKPVTKLRHSSQTLASGDLQHRVDGFEKRQDEIGYLASDFNNMADKLSALISLYKRLLADVSHELRTPLTRLELTLAMALKEPENNQRQLERAERELHKLDDIIGNVLRLAKLENHEVSIEQDDVDLTDLLSQIIRSCRLEAREKKITIDSNIEDNLSLIGDEMLLSFAFDNVIRNAIKYSPIDSSINVSSAQDSGVINITIQDQGCGVDEHELEQLFVPFFRGKQAMQESNGAGLGLAIASKAIMRHGGTIYAENIVSDKPDSSGDILGLSVSIKLPVNVKA</sequence>
<feature type="transmembrane region" description="Helical" evidence="14">
    <location>
        <begin position="167"/>
        <end position="186"/>
    </location>
</feature>
<evidence type="ECO:0000256" key="12">
    <source>
        <dbReference type="ARBA" id="ARBA00023012"/>
    </source>
</evidence>
<dbReference type="OrthoDB" id="9804645at2"/>
<evidence type="ECO:0000256" key="2">
    <source>
        <dbReference type="ARBA" id="ARBA00004651"/>
    </source>
</evidence>
<dbReference type="PANTHER" id="PTHR45528:SF1">
    <property type="entry name" value="SENSOR HISTIDINE KINASE CPXA"/>
    <property type="match status" value="1"/>
</dbReference>
<evidence type="ECO:0000256" key="4">
    <source>
        <dbReference type="ARBA" id="ARBA00022475"/>
    </source>
</evidence>
<dbReference type="GO" id="GO:0005886">
    <property type="term" value="C:plasma membrane"/>
    <property type="evidence" value="ECO:0007669"/>
    <property type="project" value="UniProtKB-SubCell"/>
</dbReference>
<name>A0A0F6RBV0_9GAMM</name>
<dbReference type="PRINTS" id="PR00344">
    <property type="entry name" value="BCTRLSENSOR"/>
</dbReference>
<keyword evidence="8" id="KW-0547">Nucleotide-binding</keyword>
<evidence type="ECO:0000256" key="6">
    <source>
        <dbReference type="ARBA" id="ARBA00022679"/>
    </source>
</evidence>
<dbReference type="GO" id="GO:0005524">
    <property type="term" value="F:ATP binding"/>
    <property type="evidence" value="ECO:0007669"/>
    <property type="project" value="UniProtKB-KW"/>
</dbReference>
<evidence type="ECO:0000256" key="1">
    <source>
        <dbReference type="ARBA" id="ARBA00000085"/>
    </source>
</evidence>
<dbReference type="CDD" id="cd00082">
    <property type="entry name" value="HisKA"/>
    <property type="match status" value="1"/>
</dbReference>
<dbReference type="SMART" id="SM00387">
    <property type="entry name" value="HATPase_c"/>
    <property type="match status" value="1"/>
</dbReference>
<feature type="transmembrane region" description="Helical" evidence="14">
    <location>
        <begin position="13"/>
        <end position="36"/>
    </location>
</feature>
<evidence type="ECO:0000259" key="16">
    <source>
        <dbReference type="PROSITE" id="PS50885"/>
    </source>
</evidence>
<dbReference type="SMART" id="SM00304">
    <property type="entry name" value="HAMP"/>
    <property type="match status" value="1"/>
</dbReference>
<dbReference type="AlphaFoldDB" id="A0A0F6RBV0"/>
<feature type="domain" description="Histidine kinase" evidence="15">
    <location>
        <begin position="249"/>
        <end position="470"/>
    </location>
</feature>
<dbReference type="Pfam" id="PF00672">
    <property type="entry name" value="HAMP"/>
    <property type="match status" value="1"/>
</dbReference>
<dbReference type="SUPFAM" id="SSF158472">
    <property type="entry name" value="HAMP domain-like"/>
    <property type="match status" value="1"/>
</dbReference>
<proteinExistence type="predicted"/>
<comment type="catalytic activity">
    <reaction evidence="1">
        <text>ATP + protein L-histidine = ADP + protein N-phospho-L-histidine.</text>
        <dbReference type="EC" id="2.7.13.3"/>
    </reaction>
</comment>
<protein>
    <recommendedName>
        <fullName evidence="3">histidine kinase</fullName>
        <ecNumber evidence="3">2.7.13.3</ecNumber>
    </recommendedName>
</protein>
<dbReference type="Proteomes" id="UP000034071">
    <property type="component" value="Chromosome"/>
</dbReference>
<dbReference type="PROSITE" id="PS50885">
    <property type="entry name" value="HAMP"/>
    <property type="match status" value="1"/>
</dbReference>
<dbReference type="PROSITE" id="PS50109">
    <property type="entry name" value="HIS_KIN"/>
    <property type="match status" value="1"/>
</dbReference>
<keyword evidence="6" id="KW-0808">Transferase</keyword>
<dbReference type="Gene3D" id="1.10.287.130">
    <property type="match status" value="1"/>
</dbReference>
<evidence type="ECO:0000313" key="17">
    <source>
        <dbReference type="EMBL" id="AKE51858.1"/>
    </source>
</evidence>
<evidence type="ECO:0000256" key="8">
    <source>
        <dbReference type="ARBA" id="ARBA00022741"/>
    </source>
</evidence>
<dbReference type="SUPFAM" id="SSF55874">
    <property type="entry name" value="ATPase domain of HSP90 chaperone/DNA topoisomerase II/histidine kinase"/>
    <property type="match status" value="1"/>
</dbReference>
<dbReference type="InterPro" id="IPR004358">
    <property type="entry name" value="Sig_transdc_His_kin-like_C"/>
</dbReference>
<gene>
    <name evidence="17" type="ORF">TQ33_0889</name>
</gene>
<evidence type="ECO:0000259" key="15">
    <source>
        <dbReference type="PROSITE" id="PS50109"/>
    </source>
</evidence>
<evidence type="ECO:0000256" key="11">
    <source>
        <dbReference type="ARBA" id="ARBA00022989"/>
    </source>
</evidence>
<keyword evidence="4" id="KW-1003">Cell membrane</keyword>
<dbReference type="Gene3D" id="6.10.340.10">
    <property type="match status" value="1"/>
</dbReference>
<keyword evidence="11 14" id="KW-1133">Transmembrane helix</keyword>
<reference evidence="17 18" key="1">
    <citation type="submission" date="2015-02" db="EMBL/GenBank/DDBJ databases">
        <title>Complete genome sequence of Kangiella geojedonensis strain YCS-5T.</title>
        <authorList>
            <person name="Kim K.M."/>
        </authorList>
    </citation>
    <scope>NUCLEOTIDE SEQUENCE [LARGE SCALE GENOMIC DNA]</scope>
    <source>
        <strain evidence="17 18">YCS-5</strain>
    </source>
</reference>
<evidence type="ECO:0000256" key="10">
    <source>
        <dbReference type="ARBA" id="ARBA00022840"/>
    </source>
</evidence>
<keyword evidence="7 14" id="KW-0812">Transmembrane</keyword>
<organism evidence="17 18">
    <name type="scientific">Kangiella geojedonensis</name>
    <dbReference type="NCBI Taxonomy" id="914150"/>
    <lineage>
        <taxon>Bacteria</taxon>
        <taxon>Pseudomonadati</taxon>
        <taxon>Pseudomonadota</taxon>
        <taxon>Gammaproteobacteria</taxon>
        <taxon>Kangiellales</taxon>
        <taxon>Kangiellaceae</taxon>
        <taxon>Kangiella</taxon>
    </lineage>
</organism>
<dbReference type="InterPro" id="IPR036097">
    <property type="entry name" value="HisK_dim/P_sf"/>
</dbReference>
<dbReference type="SMART" id="SM00388">
    <property type="entry name" value="HisKA"/>
    <property type="match status" value="1"/>
</dbReference>
<dbReference type="RefSeq" id="WP_046560989.1">
    <property type="nucleotide sequence ID" value="NZ_CP010975.1"/>
</dbReference>
<dbReference type="PANTHER" id="PTHR45528">
    <property type="entry name" value="SENSOR HISTIDINE KINASE CPXA"/>
    <property type="match status" value="1"/>
</dbReference>
<keyword evidence="13 14" id="KW-0472">Membrane</keyword>
<dbReference type="InterPro" id="IPR005467">
    <property type="entry name" value="His_kinase_dom"/>
</dbReference>
<evidence type="ECO:0000256" key="7">
    <source>
        <dbReference type="ARBA" id="ARBA00022692"/>
    </source>
</evidence>
<evidence type="ECO:0000256" key="13">
    <source>
        <dbReference type="ARBA" id="ARBA00023136"/>
    </source>
</evidence>
<accession>A0A0F6RBV0</accession>
<dbReference type="InterPro" id="IPR003660">
    <property type="entry name" value="HAMP_dom"/>
</dbReference>
<dbReference type="InterPro" id="IPR036890">
    <property type="entry name" value="HATPase_C_sf"/>
</dbReference>
<dbReference type="STRING" id="914150.TQ33_0889"/>
<dbReference type="GO" id="GO:0000155">
    <property type="term" value="F:phosphorelay sensor kinase activity"/>
    <property type="evidence" value="ECO:0007669"/>
    <property type="project" value="InterPro"/>
</dbReference>
<keyword evidence="9" id="KW-0418">Kinase</keyword>
<evidence type="ECO:0000256" key="5">
    <source>
        <dbReference type="ARBA" id="ARBA00022553"/>
    </source>
</evidence>
<comment type="subcellular location">
    <subcellularLocation>
        <location evidence="2">Cell membrane</location>
        <topology evidence="2">Multi-pass membrane protein</topology>
    </subcellularLocation>
</comment>
<dbReference type="Pfam" id="PF02518">
    <property type="entry name" value="HATPase_c"/>
    <property type="match status" value="1"/>
</dbReference>
<evidence type="ECO:0000256" key="3">
    <source>
        <dbReference type="ARBA" id="ARBA00012438"/>
    </source>
</evidence>
<dbReference type="EMBL" id="CP010975">
    <property type="protein sequence ID" value="AKE51858.1"/>
    <property type="molecule type" value="Genomic_DNA"/>
</dbReference>
<dbReference type="CDD" id="cd06225">
    <property type="entry name" value="HAMP"/>
    <property type="match status" value="1"/>
</dbReference>
<evidence type="ECO:0000256" key="14">
    <source>
        <dbReference type="SAM" id="Phobius"/>
    </source>
</evidence>
<evidence type="ECO:0000313" key="18">
    <source>
        <dbReference type="Proteomes" id="UP000034071"/>
    </source>
</evidence>
<feature type="domain" description="HAMP" evidence="16">
    <location>
        <begin position="187"/>
        <end position="241"/>
    </location>
</feature>
<dbReference type="EC" id="2.7.13.3" evidence="3"/>
<dbReference type="InterPro" id="IPR003661">
    <property type="entry name" value="HisK_dim/P_dom"/>
</dbReference>
<keyword evidence="12" id="KW-0902">Two-component regulatory system</keyword>
<dbReference type="InterPro" id="IPR003594">
    <property type="entry name" value="HATPase_dom"/>
</dbReference>
<keyword evidence="5" id="KW-0597">Phosphoprotein</keyword>
<keyword evidence="18" id="KW-1185">Reference proteome</keyword>
<dbReference type="Pfam" id="PF00512">
    <property type="entry name" value="HisKA"/>
    <property type="match status" value="1"/>
</dbReference>
<keyword evidence="10" id="KW-0067">ATP-binding</keyword>
<dbReference type="InterPro" id="IPR050398">
    <property type="entry name" value="HssS/ArlS-like"/>
</dbReference>
<dbReference type="HOGENOM" id="CLU_000445_89_27_6"/>
<dbReference type="KEGG" id="kge:TQ33_0889"/>
<dbReference type="SUPFAM" id="SSF47384">
    <property type="entry name" value="Homodimeric domain of signal transducing histidine kinase"/>
    <property type="match status" value="1"/>
</dbReference>
<dbReference type="Gene3D" id="3.30.565.10">
    <property type="entry name" value="Histidine kinase-like ATPase, C-terminal domain"/>
    <property type="match status" value="1"/>
</dbReference>
<evidence type="ECO:0000256" key="9">
    <source>
        <dbReference type="ARBA" id="ARBA00022777"/>
    </source>
</evidence>